<evidence type="ECO:0000313" key="1">
    <source>
        <dbReference type="EMBL" id="MFB9378264.1"/>
    </source>
</evidence>
<accession>A0ABV5LW36</accession>
<sequence>MGLVHDVFGKAMGRWRTSGHVLDAAGEPVADITGSDVYEDGPGGNWIVHHVDVSIGGEPVRTLELIGEGDHGVLLRAFEATGELHTSTAHRLADGSIRIDGGDSRATFRIAPGRASGSALWERRSGRDWVRWMDLRFERE</sequence>
<gene>
    <name evidence="1" type="ORF">ACFFVI_14935</name>
</gene>
<dbReference type="EMBL" id="JBHMDM010000007">
    <property type="protein sequence ID" value="MFB9378264.1"/>
    <property type="molecule type" value="Genomic_DNA"/>
</dbReference>
<comment type="caution">
    <text evidence="1">The sequence shown here is derived from an EMBL/GenBank/DDBJ whole genome shotgun (WGS) entry which is preliminary data.</text>
</comment>
<reference evidence="1 2" key="1">
    <citation type="submission" date="2024-09" db="EMBL/GenBank/DDBJ databases">
        <authorList>
            <person name="Sun Q."/>
            <person name="Mori K."/>
        </authorList>
    </citation>
    <scope>NUCLEOTIDE SEQUENCE [LARGE SCALE GENOMIC DNA]</scope>
    <source>
        <strain evidence="1 2">TISTR 1856</strain>
    </source>
</reference>
<keyword evidence="2" id="KW-1185">Reference proteome</keyword>
<organism evidence="1 2">
    <name type="scientific">Kineococcus gynurae</name>
    <dbReference type="NCBI Taxonomy" id="452979"/>
    <lineage>
        <taxon>Bacteria</taxon>
        <taxon>Bacillati</taxon>
        <taxon>Actinomycetota</taxon>
        <taxon>Actinomycetes</taxon>
        <taxon>Kineosporiales</taxon>
        <taxon>Kineosporiaceae</taxon>
        <taxon>Kineococcus</taxon>
    </lineage>
</organism>
<protein>
    <recommendedName>
        <fullName evidence="3">DUF1579 domain-containing protein</fullName>
    </recommendedName>
</protein>
<dbReference type="Proteomes" id="UP001589748">
    <property type="component" value="Unassembled WGS sequence"/>
</dbReference>
<proteinExistence type="predicted"/>
<name>A0ABV5LW36_9ACTN</name>
<evidence type="ECO:0008006" key="3">
    <source>
        <dbReference type="Google" id="ProtNLM"/>
    </source>
</evidence>
<evidence type="ECO:0000313" key="2">
    <source>
        <dbReference type="Proteomes" id="UP001589748"/>
    </source>
</evidence>
<dbReference type="RefSeq" id="WP_380137182.1">
    <property type="nucleotide sequence ID" value="NZ_JBHLUI010000008.1"/>
</dbReference>